<proteinExistence type="predicted"/>
<dbReference type="EMBL" id="CP003788">
    <property type="protein sequence ID" value="AFR10756.1"/>
    <property type="molecule type" value="Genomic_DNA"/>
</dbReference>
<dbReference type="PATRIC" id="fig|1205910.3.peg.4380"/>
<sequence>MCFGGPLGVFFVDVSGGLRRVRVGRVDSGVVGGIARG</sequence>
<protein>
    <submittedName>
        <fullName evidence="1">Uncharacterized protein</fullName>
    </submittedName>
</protein>
<organism evidence="1 2">
    <name type="scientific">Nocardiopsis alba (strain ATCC BAA-2165 / BE74)</name>
    <dbReference type="NCBI Taxonomy" id="1205910"/>
    <lineage>
        <taxon>Bacteria</taxon>
        <taxon>Bacillati</taxon>
        <taxon>Actinomycetota</taxon>
        <taxon>Actinomycetes</taxon>
        <taxon>Streptosporangiales</taxon>
        <taxon>Nocardiopsidaceae</taxon>
        <taxon>Nocardiopsis</taxon>
    </lineage>
</organism>
<dbReference type="KEGG" id="nal:B005_4641"/>
<evidence type="ECO:0000313" key="2">
    <source>
        <dbReference type="Proteomes" id="UP000003779"/>
    </source>
</evidence>
<evidence type="ECO:0000313" key="1">
    <source>
        <dbReference type="EMBL" id="AFR10756.1"/>
    </source>
</evidence>
<dbReference type="AlphaFoldDB" id="J7LDH2"/>
<reference evidence="2" key="2">
    <citation type="submission" date="2012-08" db="EMBL/GenBank/DDBJ databases">
        <title>Whole-genome sequence of Nocardiopsis alba strain ATCC BAA-2165 associated with honeybees.</title>
        <authorList>
            <person name="Qiao J."/>
            <person name="Chen L."/>
            <person name="Li Y."/>
            <person name="Wang J."/>
            <person name="Zhang W."/>
            <person name="Chen S."/>
        </authorList>
    </citation>
    <scope>NUCLEOTIDE SEQUENCE [LARGE SCALE GENOMIC DNA]</scope>
    <source>
        <strain evidence="2">ATCC BAA-2165 / BE74</strain>
    </source>
</reference>
<gene>
    <name evidence="1" type="ordered locus">B005_4641</name>
</gene>
<dbReference type="Proteomes" id="UP000003779">
    <property type="component" value="Chromosome"/>
</dbReference>
<reference evidence="1 2" key="1">
    <citation type="journal article" date="2012" name="J. Bacteriol.">
        <title>Whole-Genome Sequence of Nocardiopsis alba Strain ATCC BAA-2165, Associated with Honeybees.</title>
        <authorList>
            <person name="Qiao J."/>
            <person name="Chen L."/>
            <person name="Li Y."/>
            <person name="Wang J."/>
            <person name="Zhang W."/>
            <person name="Chen S."/>
        </authorList>
    </citation>
    <scope>NUCLEOTIDE SEQUENCE [LARGE SCALE GENOMIC DNA]</scope>
    <source>
        <strain evidence="2">ATCC BAA-2165 / BE74</strain>
    </source>
</reference>
<name>J7LDH2_NOCAA</name>
<dbReference type="HOGENOM" id="CLU_3346466_0_0_11"/>
<dbReference type="STRING" id="1205910.B005_4641"/>
<accession>J7LDH2</accession>